<dbReference type="SUPFAM" id="SSF53623">
    <property type="entry name" value="MurD-like peptide ligases, catalytic domain"/>
    <property type="match status" value="1"/>
</dbReference>
<dbReference type="InterPro" id="IPR036565">
    <property type="entry name" value="Mur-like_cat_sf"/>
</dbReference>
<dbReference type="PANTHER" id="PTHR43024">
    <property type="entry name" value="UDP-N-ACETYLMURAMOYL-TRIPEPTIDE--D-ALANYL-D-ALANINE LIGASE"/>
    <property type="match status" value="1"/>
</dbReference>
<name>A0A0G4B2X9_9BACT</name>
<reference evidence="6 7" key="1">
    <citation type="journal article" date="2015" name="Nature">
        <title>rRNA introns, odd ribosomes, and small enigmatic genomes across a large radiation of phyla.</title>
        <authorList>
            <person name="Brown C.T."/>
            <person name="Hug L.A."/>
            <person name="Thomas B.C."/>
            <person name="Sharon I."/>
            <person name="Castelle C.J."/>
            <person name="Singh A."/>
            <person name="Wilkins M.J."/>
            <person name="Williams K.H."/>
            <person name="Banfield J.F."/>
        </authorList>
    </citation>
    <scope>NUCLEOTIDE SEQUENCE [LARGE SCALE GENOMIC DNA]</scope>
</reference>
<evidence type="ECO:0000259" key="4">
    <source>
        <dbReference type="Pfam" id="PF02875"/>
    </source>
</evidence>
<dbReference type="Gene3D" id="3.40.1190.10">
    <property type="entry name" value="Mur-like, catalytic domain"/>
    <property type="match status" value="1"/>
</dbReference>
<dbReference type="GO" id="GO:0005524">
    <property type="term" value="F:ATP binding"/>
    <property type="evidence" value="ECO:0007669"/>
    <property type="project" value="UniProtKB-KW"/>
</dbReference>
<gene>
    <name evidence="6" type="ORF">UT28_C0001G0120</name>
</gene>
<dbReference type="PATRIC" id="fig|1618337.4.peg.118"/>
<dbReference type="AlphaFoldDB" id="A0A0G4B2X9"/>
<keyword evidence="3" id="KW-0067">ATP-binding</keyword>
<dbReference type="EC" id="6.3.2.10" evidence="6"/>
<dbReference type="InterPro" id="IPR013221">
    <property type="entry name" value="Mur_ligase_cen"/>
</dbReference>
<dbReference type="InterPro" id="IPR004101">
    <property type="entry name" value="Mur_ligase_C"/>
</dbReference>
<dbReference type="GO" id="GO:0047480">
    <property type="term" value="F:UDP-N-acetylmuramoyl-tripeptide-D-alanyl-D-alanine ligase activity"/>
    <property type="evidence" value="ECO:0007669"/>
    <property type="project" value="UniProtKB-EC"/>
</dbReference>
<dbReference type="EMBL" id="CP011213">
    <property type="protein sequence ID" value="AKM81935.1"/>
    <property type="molecule type" value="Genomic_DNA"/>
</dbReference>
<accession>A0A0G4B2X9</accession>
<dbReference type="Proteomes" id="UP000035648">
    <property type="component" value="Chromosome"/>
</dbReference>
<evidence type="ECO:0000313" key="6">
    <source>
        <dbReference type="EMBL" id="AKM81935.1"/>
    </source>
</evidence>
<sequence length="404" mass="44365">MAKQAIILISAMQKLIFSYLKFWATGYLKRTKPEIVAITGSVGKTSAKEAIFEVLKVRFGDDVRKSTGNLNTETGVPLAVLGFDKSPNNALGWLGVLILVPFRRFTQKTVKILVLELAADKPGDIKYLTSFVKPKVAVLTAIGPSHLVKFGTMEKIIEEKTSIFKALDENGIAVINADTETCQLIYQKEAHKKKSYSVKVPADLMAEKIETKIEDFDGQTSFEIKYNGLKVPVTQKTLGNIANVSAALAAAAVGLIYEMNIDDIVHGLSMNRNEKHRMQVLKGKINTTIIDDSYNANPQSMKAALSTLKSLPSSGRKIVVLGEMKEIGHISDEEHAEIGILAKETADLVIAVGEAAKRYNAQEYFISKEDAVEFLLKNINPSDLILIKASRGIKLDEIVEKLKA</sequence>
<dbReference type="Pfam" id="PF08245">
    <property type="entry name" value="Mur_ligase_M"/>
    <property type="match status" value="1"/>
</dbReference>
<dbReference type="PANTHER" id="PTHR43024:SF1">
    <property type="entry name" value="UDP-N-ACETYLMURAMOYL-TRIPEPTIDE--D-ALANYL-D-ALANINE LIGASE"/>
    <property type="match status" value="1"/>
</dbReference>
<organism evidence="6 7">
    <name type="scientific">Berkelbacteria bacterium GW2011_GWE1_39_12</name>
    <dbReference type="NCBI Taxonomy" id="1618337"/>
    <lineage>
        <taxon>Bacteria</taxon>
        <taxon>Candidatus Berkelbacteria</taxon>
    </lineage>
</organism>
<dbReference type="Pfam" id="PF02875">
    <property type="entry name" value="Mur_ligase_C"/>
    <property type="match status" value="1"/>
</dbReference>
<dbReference type="KEGG" id="bbgw:UT28_C0001G0120"/>
<keyword evidence="1 6" id="KW-0436">Ligase</keyword>
<dbReference type="SUPFAM" id="SSF53244">
    <property type="entry name" value="MurD-like peptide ligases, peptide-binding domain"/>
    <property type="match status" value="1"/>
</dbReference>
<evidence type="ECO:0000259" key="5">
    <source>
        <dbReference type="Pfam" id="PF08245"/>
    </source>
</evidence>
<evidence type="ECO:0000256" key="3">
    <source>
        <dbReference type="ARBA" id="ARBA00022840"/>
    </source>
</evidence>
<evidence type="ECO:0000256" key="1">
    <source>
        <dbReference type="ARBA" id="ARBA00022598"/>
    </source>
</evidence>
<evidence type="ECO:0000313" key="7">
    <source>
        <dbReference type="Proteomes" id="UP000035648"/>
    </source>
</evidence>
<evidence type="ECO:0000256" key="2">
    <source>
        <dbReference type="ARBA" id="ARBA00022741"/>
    </source>
</evidence>
<dbReference type="InterPro" id="IPR036615">
    <property type="entry name" value="Mur_ligase_C_dom_sf"/>
</dbReference>
<protein>
    <submittedName>
        <fullName evidence="6">UDP-N-acetylmuramoyl-tripeptide--D-alanyl-D-alanine ligase</fullName>
        <ecNumber evidence="6">6.3.2.10</ecNumber>
    </submittedName>
</protein>
<dbReference type="InterPro" id="IPR051046">
    <property type="entry name" value="MurCDEF_CellWall_CoF430Synth"/>
</dbReference>
<dbReference type="Gene3D" id="3.90.190.20">
    <property type="entry name" value="Mur ligase, C-terminal domain"/>
    <property type="match status" value="1"/>
</dbReference>
<dbReference type="STRING" id="1618337.UT28_C0001G0120"/>
<feature type="domain" description="Mur ligase C-terminal" evidence="4">
    <location>
        <begin position="276"/>
        <end position="391"/>
    </location>
</feature>
<feature type="domain" description="Mur ligase central" evidence="5">
    <location>
        <begin position="38"/>
        <end position="251"/>
    </location>
</feature>
<keyword evidence="2" id="KW-0547">Nucleotide-binding</keyword>
<proteinExistence type="predicted"/>